<feature type="transmembrane region" description="Helical" evidence="1">
    <location>
        <begin position="177"/>
        <end position="198"/>
    </location>
</feature>
<dbReference type="InterPro" id="IPR013099">
    <property type="entry name" value="K_chnl_dom"/>
</dbReference>
<evidence type="ECO:0000313" key="4">
    <source>
        <dbReference type="Proteomes" id="UP000688137"/>
    </source>
</evidence>
<reference evidence="3" key="1">
    <citation type="submission" date="2021-01" db="EMBL/GenBank/DDBJ databases">
        <authorList>
            <consortium name="Genoscope - CEA"/>
            <person name="William W."/>
        </authorList>
    </citation>
    <scope>NUCLEOTIDE SEQUENCE</scope>
</reference>
<feature type="transmembrane region" description="Helical" evidence="1">
    <location>
        <begin position="279"/>
        <end position="307"/>
    </location>
</feature>
<dbReference type="GO" id="GO:0098855">
    <property type="term" value="C:HCN channel complex"/>
    <property type="evidence" value="ECO:0007669"/>
    <property type="project" value="TreeGrafter"/>
</dbReference>
<dbReference type="Proteomes" id="UP000688137">
    <property type="component" value="Unassembled WGS sequence"/>
</dbReference>
<dbReference type="AlphaFoldDB" id="A0A8S1MPQ3"/>
<accession>A0A8S1MPQ3</accession>
<dbReference type="GO" id="GO:0005249">
    <property type="term" value="F:voltage-gated potassium channel activity"/>
    <property type="evidence" value="ECO:0007669"/>
    <property type="project" value="TreeGrafter"/>
</dbReference>
<feature type="transmembrane region" description="Helical" evidence="1">
    <location>
        <begin position="219"/>
        <end position="241"/>
    </location>
</feature>
<sequence>MDSPSIIVLNTDMPRGPQLSPKSSYIRYVKDCSSSYIQQESERNQDEILSQNISESHKEMNLAYMTSFRSTTKKLEPLKFTQIAKQNKIIEKFKNNLLQFSYIMPQKFKAKLLSIENYLQKDKLKKALTQNRSKNQNNIISPSNIYLFYWEIFNILLLFISLWICALVVSFPNSKEISFQSFGCLFITTNIIEIIISINKEIYIEGQIINTRSDILLNYFAKSSHLDVCSIMIWSMISFSAIEQNSFIQIFAILLLIIIFARIFRVYDYIVEQLYQKGFGGYAFDLLTLVISIYFFAHIMACLWLMVGLNSNGERMNWIRDNDLENESIWTQYNNAFYWATMTMVTVGYGDITPKNNYEMAFANVAMFFSSCVFAYSMNAIGILLKGFNDVKQNYKQQILNYYKKISHNNELIYEIQQC</sequence>
<protein>
    <recommendedName>
        <fullName evidence="2">Potassium channel domain-containing protein</fullName>
    </recommendedName>
</protein>
<feature type="transmembrane region" description="Helical" evidence="1">
    <location>
        <begin position="247"/>
        <end position="267"/>
    </location>
</feature>
<dbReference type="GO" id="GO:0003254">
    <property type="term" value="P:regulation of membrane depolarization"/>
    <property type="evidence" value="ECO:0007669"/>
    <property type="project" value="TreeGrafter"/>
</dbReference>
<dbReference type="GO" id="GO:0035725">
    <property type="term" value="P:sodium ion transmembrane transport"/>
    <property type="evidence" value="ECO:0007669"/>
    <property type="project" value="TreeGrafter"/>
</dbReference>
<proteinExistence type="predicted"/>
<gene>
    <name evidence="3" type="ORF">PPRIM_AZ9-3.1.T0600234</name>
</gene>
<keyword evidence="1" id="KW-0472">Membrane</keyword>
<keyword evidence="4" id="KW-1185">Reference proteome</keyword>
<evidence type="ECO:0000259" key="2">
    <source>
        <dbReference type="Pfam" id="PF07885"/>
    </source>
</evidence>
<evidence type="ECO:0000256" key="1">
    <source>
        <dbReference type="SAM" id="Phobius"/>
    </source>
</evidence>
<dbReference type="InterPro" id="IPR051413">
    <property type="entry name" value="K/Na_HCN_channel"/>
</dbReference>
<dbReference type="PANTHER" id="PTHR45689:SF5">
    <property type="entry name" value="I[[H]] CHANNEL, ISOFORM E"/>
    <property type="match status" value="1"/>
</dbReference>
<keyword evidence="1" id="KW-1133">Transmembrane helix</keyword>
<dbReference type="EMBL" id="CAJJDM010000061">
    <property type="protein sequence ID" value="CAD8078755.1"/>
    <property type="molecule type" value="Genomic_DNA"/>
</dbReference>
<evidence type="ECO:0000313" key="3">
    <source>
        <dbReference type="EMBL" id="CAD8078755.1"/>
    </source>
</evidence>
<organism evidence="3 4">
    <name type="scientific">Paramecium primaurelia</name>
    <dbReference type="NCBI Taxonomy" id="5886"/>
    <lineage>
        <taxon>Eukaryota</taxon>
        <taxon>Sar</taxon>
        <taxon>Alveolata</taxon>
        <taxon>Ciliophora</taxon>
        <taxon>Intramacronucleata</taxon>
        <taxon>Oligohymenophorea</taxon>
        <taxon>Peniculida</taxon>
        <taxon>Parameciidae</taxon>
        <taxon>Paramecium</taxon>
    </lineage>
</organism>
<keyword evidence="1" id="KW-0812">Transmembrane</keyword>
<comment type="caution">
    <text evidence="3">The sequence shown here is derived from an EMBL/GenBank/DDBJ whole genome shotgun (WGS) entry which is preliminary data.</text>
</comment>
<dbReference type="Pfam" id="PF07885">
    <property type="entry name" value="Ion_trans_2"/>
    <property type="match status" value="1"/>
</dbReference>
<dbReference type="PANTHER" id="PTHR45689">
    <property type="entry name" value="I[[H]] CHANNEL, ISOFORM E"/>
    <property type="match status" value="1"/>
</dbReference>
<feature type="domain" description="Potassium channel" evidence="2">
    <location>
        <begin position="327"/>
        <end position="385"/>
    </location>
</feature>
<name>A0A8S1MPQ3_PARPR</name>
<feature type="transmembrane region" description="Helical" evidence="1">
    <location>
        <begin position="147"/>
        <end position="171"/>
    </location>
</feature>
<dbReference type="OMA" id="KANFATH"/>
<feature type="transmembrane region" description="Helical" evidence="1">
    <location>
        <begin position="361"/>
        <end position="385"/>
    </location>
</feature>